<name>A0A1F8DX52_9BACT</name>
<keyword evidence="1" id="KW-0732">Signal</keyword>
<feature type="domain" description="Peptidoglycan binding-like" evidence="2">
    <location>
        <begin position="72"/>
        <end position="132"/>
    </location>
</feature>
<accession>A0A1F8DX52</accession>
<gene>
    <name evidence="3" type="ORF">A2755_01090</name>
</gene>
<dbReference type="InterPro" id="IPR002477">
    <property type="entry name" value="Peptidoglycan-bd-like"/>
</dbReference>
<dbReference type="Pfam" id="PF01471">
    <property type="entry name" value="PG_binding_1"/>
    <property type="match status" value="1"/>
</dbReference>
<sequence length="652" mass="67869">MSKFSKFVAVVLMLGVIGVYTPVQAQTVDELNAQIQSLLAMIAQLQGQIAGGGSTGGSASYTYTADLTLGSTGADVTALQQFLVSKGFLTMPAGASYGYFGPLTKSALASYQASVGISPAAGYFGPITRAHMNSMVVVNPSVSPSTAPGVSPTPSGLSGGVGNITVTALSTYSAEQVGEGEEDVKILAFDVEADDDSDVQLTAIKVEFHEDDTTGSDRDLPDYAESVSVFLEGDKVGEEDTDSFSESNDEWSKNISLSNAIIRAGDEMTVAIAVSALTNLDSADIDSDDWSVGVSSIRFVDGTGVSLTESFTLDIDDDSADETLEKKFDFGAFADVSDAELKVSLNNDDDAINEAHVVNVNSGSTDTDNVEVLSFTLEAEGDSDVLVKDIPITVTTTGETDESVIIKAANLVMDGETLSTKDVAAGGAVTFDDLDFTIDAGDTVELLVTIDVQDLTGTLDEGDTAQARVEVASIQAEDESGEDLATADLTGSATGEAVTFYDTGIMVELISVSATAVDLSGAQTTSSDRGTYEIVFDVTAFDAAMYLDSTNPSDSGGLGTHDLNITGTGTLSADIEWISGDAVTEGSNSFTINEDDTARFKISATIVATSTGYTGISLGSLTYGTTSDEDGDILYNFNLEDFKTGNVYLVDR</sequence>
<dbReference type="InterPro" id="IPR036365">
    <property type="entry name" value="PGBD-like_sf"/>
</dbReference>
<evidence type="ECO:0000313" key="4">
    <source>
        <dbReference type="Proteomes" id="UP000177029"/>
    </source>
</evidence>
<dbReference type="Proteomes" id="UP000177029">
    <property type="component" value="Unassembled WGS sequence"/>
</dbReference>
<dbReference type="EMBL" id="MGIP01000002">
    <property type="protein sequence ID" value="OGM92345.1"/>
    <property type="molecule type" value="Genomic_DNA"/>
</dbReference>
<dbReference type="SUPFAM" id="SSF47090">
    <property type="entry name" value="PGBD-like"/>
    <property type="match status" value="1"/>
</dbReference>
<feature type="chain" id="PRO_5009535227" description="Peptidoglycan binding-like domain-containing protein" evidence="1">
    <location>
        <begin position="26"/>
        <end position="652"/>
    </location>
</feature>
<comment type="caution">
    <text evidence="3">The sequence shown here is derived from an EMBL/GenBank/DDBJ whole genome shotgun (WGS) entry which is preliminary data.</text>
</comment>
<reference evidence="3 4" key="1">
    <citation type="journal article" date="2016" name="Nat. Commun.">
        <title>Thousands of microbial genomes shed light on interconnected biogeochemical processes in an aquifer system.</title>
        <authorList>
            <person name="Anantharaman K."/>
            <person name="Brown C.T."/>
            <person name="Hug L.A."/>
            <person name="Sharon I."/>
            <person name="Castelle C.J."/>
            <person name="Probst A.J."/>
            <person name="Thomas B.C."/>
            <person name="Singh A."/>
            <person name="Wilkins M.J."/>
            <person name="Karaoz U."/>
            <person name="Brodie E.L."/>
            <person name="Williams K.H."/>
            <person name="Hubbard S.S."/>
            <person name="Banfield J.F."/>
        </authorList>
    </citation>
    <scope>NUCLEOTIDE SEQUENCE [LARGE SCALE GENOMIC DNA]</scope>
</reference>
<dbReference type="AlphaFoldDB" id="A0A1F8DX52"/>
<proteinExistence type="predicted"/>
<evidence type="ECO:0000313" key="3">
    <source>
        <dbReference type="EMBL" id="OGM92345.1"/>
    </source>
</evidence>
<protein>
    <recommendedName>
        <fullName evidence="2">Peptidoglycan binding-like domain-containing protein</fullName>
    </recommendedName>
</protein>
<dbReference type="Gene3D" id="1.10.101.10">
    <property type="entry name" value="PGBD-like superfamily/PGBD"/>
    <property type="match status" value="1"/>
</dbReference>
<dbReference type="STRING" id="1802555.A2755_01090"/>
<evidence type="ECO:0000259" key="2">
    <source>
        <dbReference type="Pfam" id="PF01471"/>
    </source>
</evidence>
<dbReference type="InterPro" id="IPR036366">
    <property type="entry name" value="PGBDSf"/>
</dbReference>
<organism evidence="3 4">
    <name type="scientific">Candidatus Wolfebacteria bacterium RIFCSPHIGHO2_01_FULL_48_22</name>
    <dbReference type="NCBI Taxonomy" id="1802555"/>
    <lineage>
        <taxon>Bacteria</taxon>
        <taxon>Candidatus Wolfeibacteriota</taxon>
    </lineage>
</organism>
<feature type="signal peptide" evidence="1">
    <location>
        <begin position="1"/>
        <end position="25"/>
    </location>
</feature>
<evidence type="ECO:0000256" key="1">
    <source>
        <dbReference type="SAM" id="SignalP"/>
    </source>
</evidence>